<feature type="transmembrane region" description="Helical" evidence="5">
    <location>
        <begin position="413"/>
        <end position="432"/>
    </location>
</feature>
<dbReference type="STRING" id="2018661.A0A2A2JX01"/>
<dbReference type="InterPro" id="IPR049680">
    <property type="entry name" value="FLVCR1-2_SLC49-like"/>
</dbReference>
<feature type="transmembrane region" description="Helical" evidence="5">
    <location>
        <begin position="270"/>
        <end position="290"/>
    </location>
</feature>
<dbReference type="PANTHER" id="PTHR10924">
    <property type="entry name" value="MAJOR FACILITATOR SUPERFAMILY PROTEIN-RELATED"/>
    <property type="match status" value="1"/>
</dbReference>
<feature type="transmembrane region" description="Helical" evidence="5">
    <location>
        <begin position="175"/>
        <end position="197"/>
    </location>
</feature>
<dbReference type="GO" id="GO:0016020">
    <property type="term" value="C:membrane"/>
    <property type="evidence" value="ECO:0007669"/>
    <property type="project" value="UniProtKB-SubCell"/>
</dbReference>
<dbReference type="Proteomes" id="UP000218231">
    <property type="component" value="Unassembled WGS sequence"/>
</dbReference>
<reference evidence="6 7" key="1">
    <citation type="journal article" date="2017" name="Curr. Biol.">
        <title>Genome architecture and evolution of a unichromosomal asexual nematode.</title>
        <authorList>
            <person name="Fradin H."/>
            <person name="Zegar C."/>
            <person name="Gutwein M."/>
            <person name="Lucas J."/>
            <person name="Kovtun M."/>
            <person name="Corcoran D."/>
            <person name="Baugh L.R."/>
            <person name="Kiontke K."/>
            <person name="Gunsalus K."/>
            <person name="Fitch D.H."/>
            <person name="Piano F."/>
        </authorList>
    </citation>
    <scope>NUCLEOTIDE SEQUENCE [LARGE SCALE GENOMIC DNA]</scope>
    <source>
        <strain evidence="6">PF1309</strain>
    </source>
</reference>
<evidence type="ECO:0000256" key="1">
    <source>
        <dbReference type="ARBA" id="ARBA00004141"/>
    </source>
</evidence>
<feature type="transmembrane region" description="Helical" evidence="5">
    <location>
        <begin position="323"/>
        <end position="343"/>
    </location>
</feature>
<dbReference type="SUPFAM" id="SSF103473">
    <property type="entry name" value="MFS general substrate transporter"/>
    <property type="match status" value="1"/>
</dbReference>
<sequence>MPDEYRVYPKRWLYLLTACLVQFSNGNTWITYAAITFYTNDYYGNNNAALLFNTIFMILSIPVGFFACWWIDRFGLRSAYYIGAWSNFIGNGVRVLGSASFIDKSWRFPVAFTGQTIAAIAQPFVMFLPTKLAALWFAENERALANTLASMSNPIGIAFMFCIAPVFVNDKHPDNFFWMTVAVASLATFVVLLSFFITSSKPPTPASASRDVNSAAPPFLMGVKRCFKSKTYLVLAVCLGGGVGLFNALYNNLQPALCVKGYSPTFNGLMGGLLIMSGLVGAAITGIIVDKYGQFELVMKVCFCLAGIAAAGLSVAINFEHAQWAIVTVIAVFGAAAFAIFPIGLEMGVEATYPVAEATSTGLIIMIGQVQGVIYVVLTNLVTGKPTPHDLATQTCVNTNGNIKTVLTWEYSFIVWLCIIFLLILLFVTCFWPKYKRREYEMANRNSEKTLQPLEIEDNDIREQKTRV</sequence>
<feature type="transmembrane region" description="Helical" evidence="5">
    <location>
        <begin position="12"/>
        <end position="38"/>
    </location>
</feature>
<evidence type="ECO:0000313" key="7">
    <source>
        <dbReference type="Proteomes" id="UP000218231"/>
    </source>
</evidence>
<comment type="caution">
    <text evidence="6">The sequence shown here is derived from an EMBL/GenBank/DDBJ whole genome shotgun (WGS) entry which is preliminary data.</text>
</comment>
<dbReference type="InterPro" id="IPR036259">
    <property type="entry name" value="MFS_trans_sf"/>
</dbReference>
<feature type="transmembrane region" description="Helical" evidence="5">
    <location>
        <begin position="150"/>
        <end position="169"/>
    </location>
</feature>
<feature type="transmembrane region" description="Helical" evidence="5">
    <location>
        <begin position="50"/>
        <end position="71"/>
    </location>
</feature>
<feature type="transmembrane region" description="Helical" evidence="5">
    <location>
        <begin position="297"/>
        <end position="317"/>
    </location>
</feature>
<evidence type="ECO:0000256" key="4">
    <source>
        <dbReference type="ARBA" id="ARBA00023136"/>
    </source>
</evidence>
<organism evidence="6 7">
    <name type="scientific">Diploscapter pachys</name>
    <dbReference type="NCBI Taxonomy" id="2018661"/>
    <lineage>
        <taxon>Eukaryota</taxon>
        <taxon>Metazoa</taxon>
        <taxon>Ecdysozoa</taxon>
        <taxon>Nematoda</taxon>
        <taxon>Chromadorea</taxon>
        <taxon>Rhabditida</taxon>
        <taxon>Rhabditina</taxon>
        <taxon>Rhabditomorpha</taxon>
        <taxon>Rhabditoidea</taxon>
        <taxon>Rhabditidae</taxon>
        <taxon>Diploscapter</taxon>
    </lineage>
</organism>
<evidence type="ECO:0000256" key="5">
    <source>
        <dbReference type="SAM" id="Phobius"/>
    </source>
</evidence>
<keyword evidence="7" id="KW-1185">Reference proteome</keyword>
<dbReference type="GO" id="GO:0022857">
    <property type="term" value="F:transmembrane transporter activity"/>
    <property type="evidence" value="ECO:0007669"/>
    <property type="project" value="InterPro"/>
</dbReference>
<gene>
    <name evidence="6" type="ORF">WR25_25473</name>
</gene>
<feature type="transmembrane region" description="Helical" evidence="5">
    <location>
        <begin position="117"/>
        <end position="138"/>
    </location>
</feature>
<comment type="subcellular location">
    <subcellularLocation>
        <location evidence="1">Membrane</location>
        <topology evidence="1">Multi-pass membrane protein</topology>
    </subcellularLocation>
</comment>
<dbReference type="Gene3D" id="1.20.1250.20">
    <property type="entry name" value="MFS general substrate transporter like domains"/>
    <property type="match status" value="2"/>
</dbReference>
<dbReference type="InterPro" id="IPR011701">
    <property type="entry name" value="MFS"/>
</dbReference>
<evidence type="ECO:0008006" key="8">
    <source>
        <dbReference type="Google" id="ProtNLM"/>
    </source>
</evidence>
<dbReference type="CDD" id="cd17399">
    <property type="entry name" value="MFS_MFSD7"/>
    <property type="match status" value="1"/>
</dbReference>
<dbReference type="EMBL" id="LIAE01010148">
    <property type="protein sequence ID" value="PAV66173.1"/>
    <property type="molecule type" value="Genomic_DNA"/>
</dbReference>
<accession>A0A2A2JX01</accession>
<evidence type="ECO:0000256" key="2">
    <source>
        <dbReference type="ARBA" id="ARBA00022692"/>
    </source>
</evidence>
<feature type="transmembrane region" description="Helical" evidence="5">
    <location>
        <begin position="78"/>
        <end position="97"/>
    </location>
</feature>
<dbReference type="PANTHER" id="PTHR10924:SF30">
    <property type="entry name" value="MFS DOMAIN-CONTAINING PROTEIN"/>
    <property type="match status" value="1"/>
</dbReference>
<proteinExistence type="predicted"/>
<feature type="transmembrane region" description="Helical" evidence="5">
    <location>
        <begin position="355"/>
        <end position="378"/>
    </location>
</feature>
<protein>
    <recommendedName>
        <fullName evidence="8">Major facilitator superfamily (MFS) profile domain-containing protein</fullName>
    </recommendedName>
</protein>
<evidence type="ECO:0000256" key="3">
    <source>
        <dbReference type="ARBA" id="ARBA00022989"/>
    </source>
</evidence>
<keyword evidence="4 5" id="KW-0472">Membrane</keyword>
<evidence type="ECO:0000313" key="6">
    <source>
        <dbReference type="EMBL" id="PAV66173.1"/>
    </source>
</evidence>
<name>A0A2A2JX01_9BILA</name>
<dbReference type="AlphaFoldDB" id="A0A2A2JX01"/>
<feature type="transmembrane region" description="Helical" evidence="5">
    <location>
        <begin position="231"/>
        <end position="250"/>
    </location>
</feature>
<keyword evidence="3 5" id="KW-1133">Transmembrane helix</keyword>
<dbReference type="Pfam" id="PF07690">
    <property type="entry name" value="MFS_1"/>
    <property type="match status" value="1"/>
</dbReference>
<dbReference type="OrthoDB" id="422206at2759"/>
<keyword evidence="2 5" id="KW-0812">Transmembrane</keyword>